<dbReference type="SUPFAM" id="SSF48452">
    <property type="entry name" value="TPR-like"/>
    <property type="match status" value="1"/>
</dbReference>
<feature type="compositionally biased region" description="Basic and acidic residues" evidence="2">
    <location>
        <begin position="460"/>
        <end position="469"/>
    </location>
</feature>
<dbReference type="PANTHER" id="PTHR22550">
    <property type="entry name" value="SPORE GERMINATION PROTEIN"/>
    <property type="match status" value="1"/>
</dbReference>
<keyword evidence="6" id="KW-1185">Reference proteome</keyword>
<evidence type="ECO:0000313" key="5">
    <source>
        <dbReference type="EMBL" id="KTR05733.1"/>
    </source>
</evidence>
<feature type="compositionally biased region" description="Basic and acidic residues" evidence="2">
    <location>
        <begin position="629"/>
        <end position="640"/>
    </location>
</feature>
<dbReference type="InterPro" id="IPR002035">
    <property type="entry name" value="VWF_A"/>
</dbReference>
<reference evidence="5 6" key="1">
    <citation type="journal article" date="2016" name="Front. Microbiol.">
        <title>Genomic Resource of Rice Seed Associated Bacteria.</title>
        <authorList>
            <person name="Midha S."/>
            <person name="Bansal K."/>
            <person name="Sharma S."/>
            <person name="Kumar N."/>
            <person name="Patil P.P."/>
            <person name="Chaudhry V."/>
            <person name="Patil P.B."/>
        </authorList>
    </citation>
    <scope>NUCLEOTIDE SEQUENCE [LARGE SCALE GENOMIC DNA]</scope>
    <source>
        <strain evidence="5 6">NS365</strain>
    </source>
</reference>
<dbReference type="Gene3D" id="3.40.50.410">
    <property type="entry name" value="von Willebrand factor, type A domain"/>
    <property type="match status" value="1"/>
</dbReference>
<keyword evidence="1" id="KW-0802">TPR repeat</keyword>
<evidence type="ECO:0000259" key="4">
    <source>
        <dbReference type="Pfam" id="PF13519"/>
    </source>
</evidence>
<dbReference type="PANTHER" id="PTHR22550:SF14">
    <property type="entry name" value="VWFA DOMAIN-CONTAINING PROTEIN"/>
    <property type="match status" value="1"/>
</dbReference>
<dbReference type="AlphaFoldDB" id="A0A175RQQ1"/>
<organism evidence="5 6">
    <name type="scientific">Aureimonas ureilytica</name>
    <dbReference type="NCBI Taxonomy" id="401562"/>
    <lineage>
        <taxon>Bacteria</taxon>
        <taxon>Pseudomonadati</taxon>
        <taxon>Pseudomonadota</taxon>
        <taxon>Alphaproteobacteria</taxon>
        <taxon>Hyphomicrobiales</taxon>
        <taxon>Aurantimonadaceae</taxon>
        <taxon>Aureimonas</taxon>
    </lineage>
</organism>
<feature type="domain" description="VWFA" evidence="4">
    <location>
        <begin position="99"/>
        <end position="204"/>
    </location>
</feature>
<feature type="compositionally biased region" description="Low complexity" evidence="2">
    <location>
        <begin position="494"/>
        <end position="564"/>
    </location>
</feature>
<dbReference type="InterPro" id="IPR036465">
    <property type="entry name" value="vWFA_dom_sf"/>
</dbReference>
<keyword evidence="3" id="KW-0472">Membrane</keyword>
<feature type="transmembrane region" description="Helical" evidence="3">
    <location>
        <begin position="63"/>
        <end position="84"/>
    </location>
</feature>
<dbReference type="InterPro" id="IPR019734">
    <property type="entry name" value="TPR_rpt"/>
</dbReference>
<feature type="compositionally biased region" description="Low complexity" evidence="2">
    <location>
        <begin position="697"/>
        <end position="712"/>
    </location>
</feature>
<feature type="compositionally biased region" description="Low complexity" evidence="2">
    <location>
        <begin position="470"/>
        <end position="480"/>
    </location>
</feature>
<gene>
    <name evidence="5" type="ORF">NS365_10090</name>
</gene>
<evidence type="ECO:0000256" key="2">
    <source>
        <dbReference type="SAM" id="MobiDB-lite"/>
    </source>
</evidence>
<dbReference type="InterPro" id="IPR011990">
    <property type="entry name" value="TPR-like_helical_dom_sf"/>
</dbReference>
<accession>A0A175RQQ1</accession>
<evidence type="ECO:0000256" key="3">
    <source>
        <dbReference type="SAM" id="Phobius"/>
    </source>
</evidence>
<dbReference type="PATRIC" id="fig|401562.4.peg.1780"/>
<dbReference type="RefSeq" id="WP_058600155.1">
    <property type="nucleotide sequence ID" value="NZ_LDQA01000022.1"/>
</dbReference>
<feature type="transmembrane region" description="Helical" evidence="3">
    <location>
        <begin position="12"/>
        <end position="28"/>
    </location>
</feature>
<feature type="compositionally biased region" description="Polar residues" evidence="2">
    <location>
        <begin position="568"/>
        <end position="614"/>
    </location>
</feature>
<keyword evidence="3" id="KW-0812">Transmembrane</keyword>
<name>A0A175RQQ1_9HYPH</name>
<dbReference type="Proteomes" id="UP000078529">
    <property type="component" value="Unassembled WGS sequence"/>
</dbReference>
<evidence type="ECO:0000313" key="6">
    <source>
        <dbReference type="Proteomes" id="UP000078529"/>
    </source>
</evidence>
<comment type="caution">
    <text evidence="5">The sequence shown here is derived from an EMBL/GenBank/DDBJ whole genome shotgun (WGS) entry which is preliminary data.</text>
</comment>
<dbReference type="InterPro" id="IPR050768">
    <property type="entry name" value="UPF0353/GerABKA_families"/>
</dbReference>
<evidence type="ECO:0000256" key="1">
    <source>
        <dbReference type="PROSITE-ProRule" id="PRU00339"/>
    </source>
</evidence>
<dbReference type="Gene3D" id="1.25.40.10">
    <property type="entry name" value="Tetratricopeptide repeat domain"/>
    <property type="match status" value="1"/>
</dbReference>
<dbReference type="Pfam" id="PF13519">
    <property type="entry name" value="VWA_2"/>
    <property type="match status" value="1"/>
</dbReference>
<dbReference type="PROSITE" id="PS50005">
    <property type="entry name" value="TPR"/>
    <property type="match status" value="1"/>
</dbReference>
<feature type="repeat" description="TPR" evidence="1">
    <location>
        <begin position="409"/>
        <end position="442"/>
    </location>
</feature>
<dbReference type="SUPFAM" id="SSF53300">
    <property type="entry name" value="vWA-like"/>
    <property type="match status" value="1"/>
</dbReference>
<feature type="region of interest" description="Disordered" evidence="2">
    <location>
        <begin position="460"/>
        <end position="745"/>
    </location>
</feature>
<sequence length="784" mass="82228">METHLFHFLRPDWFWALIPAGLLLCLALRSRKSATGGQWGQYVDAHLLRHLAMGGDTARASRVLPSVAAAMLVVLVTALAGPTWRKAEVPSFTGGEPVVTVLSLAQSMNANDLSPSRLRSAVHKLSDILTRTEGDERALVIYSDVPFVAAPLTSDQKVISQMMPELSTKLMPVLGDRPDLAISEAVSVLKGADAARGKIVLIADNAGDAAATEKAASEARKAGYTVSVLGVGTEKGATLQTAGGQAITDRAGKTVTTSLDAESLSAVARDGGGVYSSVTANSADLDRILPKTDSVETAGKAEDVKADSWVDMGYWLLILPVLLLPLAFRRGLVFSLGLIAGLNVLPGLATRPAHAGTWQDLWATSDQQGKQAFASGDYKAATGKFETPSWRASAAYRAGDYAAAAQEFSANPYNRGNALAKSGQLKEALGAYDEALAANPQDGDAKSNRELVQKLLDDQKKKEEQEKNKQQQQQQQSGQGDQKDQKQQSGGSGQKDQQQQQAGGSGQKQDQPSQGQSGSQGQQKPQNAGGQQQQQQAGGNGQKQDQQPSQGQSGQQGQPDQQADSKQKQNGRQSGDQQQSATQPGQESGSQNGPSQQSASQGEQPKDQASNEASKPSDKAKGGQSPEAGAEKDAAEKAGDQKAGAGQEQKQEASATKPQGQEGDRQQAGQQQDQPQDKTGSDGLAEADQAVEKAAKARQQAGASGSDGQQAGKDSENTLSKMLSSVLGGNGGDKGDKPAKASVPGAPVVDQAVEQQLREVPDDPSGLLRARIRQHYAQLRSGSN</sequence>
<keyword evidence="3" id="KW-1133">Transmembrane helix</keyword>
<dbReference type="EMBL" id="LDQA01000022">
    <property type="protein sequence ID" value="KTR05733.1"/>
    <property type="molecule type" value="Genomic_DNA"/>
</dbReference>
<proteinExistence type="predicted"/>
<protein>
    <recommendedName>
        <fullName evidence="4">VWFA domain-containing protein</fullName>
    </recommendedName>
</protein>